<reference evidence="1" key="1">
    <citation type="submission" date="2023-03" db="EMBL/GenBank/DDBJ databases">
        <title>Actinorhabdospora filicis NBRC 111898.</title>
        <authorList>
            <person name="Ichikawa N."/>
            <person name="Sato H."/>
            <person name="Tonouchi N."/>
        </authorList>
    </citation>
    <scope>NUCLEOTIDE SEQUENCE</scope>
    <source>
        <strain evidence="1">NBRC 111898</strain>
    </source>
</reference>
<sequence length="127" mass="13581">MGSGAAEPVPSSLTEAAPTATITAIMSEATVTRPAVATVFLESHLCLPAIRDPRCHPRSALPERTALSRASATRLTHTYDIGDRVCDVAQRNRTNVQGKGGHQGVSTFPDSGMLWVIPKEWTTGRSR</sequence>
<dbReference type="Proteomes" id="UP001165079">
    <property type="component" value="Unassembled WGS sequence"/>
</dbReference>
<comment type="caution">
    <text evidence="1">The sequence shown here is derived from an EMBL/GenBank/DDBJ whole genome shotgun (WGS) entry which is preliminary data.</text>
</comment>
<evidence type="ECO:0000313" key="1">
    <source>
        <dbReference type="EMBL" id="GLZ80503.1"/>
    </source>
</evidence>
<evidence type="ECO:0000313" key="2">
    <source>
        <dbReference type="Proteomes" id="UP001165079"/>
    </source>
</evidence>
<organism evidence="1 2">
    <name type="scientific">Actinorhabdospora filicis</name>
    <dbReference type="NCBI Taxonomy" id="1785913"/>
    <lineage>
        <taxon>Bacteria</taxon>
        <taxon>Bacillati</taxon>
        <taxon>Actinomycetota</taxon>
        <taxon>Actinomycetes</taxon>
        <taxon>Micromonosporales</taxon>
        <taxon>Micromonosporaceae</taxon>
        <taxon>Actinorhabdospora</taxon>
    </lineage>
</organism>
<keyword evidence="2" id="KW-1185">Reference proteome</keyword>
<dbReference type="AlphaFoldDB" id="A0A9W6SQZ5"/>
<protein>
    <submittedName>
        <fullName evidence="1">Uncharacterized protein</fullName>
    </submittedName>
</protein>
<name>A0A9W6SQZ5_9ACTN</name>
<accession>A0A9W6SQZ5</accession>
<proteinExistence type="predicted"/>
<dbReference type="EMBL" id="BSTX01000004">
    <property type="protein sequence ID" value="GLZ80503.1"/>
    <property type="molecule type" value="Genomic_DNA"/>
</dbReference>
<gene>
    <name evidence="1" type="ORF">Afil01_53100</name>
</gene>